<comment type="caution">
    <text evidence="3">The sequence shown here is derived from an EMBL/GenBank/DDBJ whole genome shotgun (WGS) entry which is preliminary data.</text>
</comment>
<dbReference type="EMBL" id="JADNRY010000002">
    <property type="protein sequence ID" value="KAF9077873.1"/>
    <property type="molecule type" value="Genomic_DNA"/>
</dbReference>
<dbReference type="InterPro" id="IPR015010">
    <property type="entry name" value="TERF2IP_Myb"/>
</dbReference>
<evidence type="ECO:0000259" key="2">
    <source>
        <dbReference type="Pfam" id="PF08914"/>
    </source>
</evidence>
<feature type="compositionally biased region" description="Basic and acidic residues" evidence="1">
    <location>
        <begin position="98"/>
        <end position="115"/>
    </location>
</feature>
<name>A0A9P5Q987_9AGAR</name>
<feature type="compositionally biased region" description="Polar residues" evidence="1">
    <location>
        <begin position="217"/>
        <end position="228"/>
    </location>
</feature>
<feature type="domain" description="TERF2-interacting telomeric protein 1 Myb" evidence="2">
    <location>
        <begin position="9"/>
        <end position="62"/>
    </location>
</feature>
<sequence length="303" mass="34583">MNFSTKKLFSSRDDAHLVEYLSDFDAGRKGTRLYRDLVDNPTQWPWSSRHPWQSWRDRYVRKSDDFERMIRFHKNKARLVETAPALTSSEPHLLNSKRKADLEPEDTRQEKRPRINAEQSSNSTKRALPSSQTAAGPSGTQDKSFPLLTPAEALNIVSKLRFVQIDTSKSHRKPTISSDKGEGSSRANAPTRRRPLWKKPWITPVPESTILDLDQPLVSQRSQTSNGDFRNRPSPERAAPPRTEGLSHAVESNQTTTRVVSSWVMKTILLCLFIRLLPMSITFPLPFHLVQMTPGFRLLINTS</sequence>
<organism evidence="3 4">
    <name type="scientific">Rhodocollybia butyracea</name>
    <dbReference type="NCBI Taxonomy" id="206335"/>
    <lineage>
        <taxon>Eukaryota</taxon>
        <taxon>Fungi</taxon>
        <taxon>Dikarya</taxon>
        <taxon>Basidiomycota</taxon>
        <taxon>Agaricomycotina</taxon>
        <taxon>Agaricomycetes</taxon>
        <taxon>Agaricomycetidae</taxon>
        <taxon>Agaricales</taxon>
        <taxon>Marasmiineae</taxon>
        <taxon>Omphalotaceae</taxon>
        <taxon>Rhodocollybia</taxon>
    </lineage>
</organism>
<evidence type="ECO:0000313" key="4">
    <source>
        <dbReference type="Proteomes" id="UP000772434"/>
    </source>
</evidence>
<feature type="compositionally biased region" description="Polar residues" evidence="1">
    <location>
        <begin position="117"/>
        <end position="143"/>
    </location>
</feature>
<accession>A0A9P5Q987</accession>
<gene>
    <name evidence="3" type="ORF">BDP27DRAFT_328926</name>
</gene>
<proteinExistence type="predicted"/>
<dbReference type="Gene3D" id="1.10.10.60">
    <property type="entry name" value="Homeodomain-like"/>
    <property type="match status" value="1"/>
</dbReference>
<dbReference type="InterPro" id="IPR009057">
    <property type="entry name" value="Homeodomain-like_sf"/>
</dbReference>
<dbReference type="Proteomes" id="UP000772434">
    <property type="component" value="Unassembled WGS sequence"/>
</dbReference>
<reference evidence="3" key="1">
    <citation type="submission" date="2020-11" db="EMBL/GenBank/DDBJ databases">
        <authorList>
            <consortium name="DOE Joint Genome Institute"/>
            <person name="Ahrendt S."/>
            <person name="Riley R."/>
            <person name="Andreopoulos W."/>
            <person name="Labutti K."/>
            <person name="Pangilinan J."/>
            <person name="Ruiz-Duenas F.J."/>
            <person name="Barrasa J.M."/>
            <person name="Sanchez-Garcia M."/>
            <person name="Camarero S."/>
            <person name="Miyauchi S."/>
            <person name="Serrano A."/>
            <person name="Linde D."/>
            <person name="Babiker R."/>
            <person name="Drula E."/>
            <person name="Ayuso-Fernandez I."/>
            <person name="Pacheco R."/>
            <person name="Padilla G."/>
            <person name="Ferreira P."/>
            <person name="Barriuso J."/>
            <person name="Kellner H."/>
            <person name="Castanera R."/>
            <person name="Alfaro M."/>
            <person name="Ramirez L."/>
            <person name="Pisabarro A.G."/>
            <person name="Kuo A."/>
            <person name="Tritt A."/>
            <person name="Lipzen A."/>
            <person name="He G."/>
            <person name="Yan M."/>
            <person name="Ng V."/>
            <person name="Cullen D."/>
            <person name="Martin F."/>
            <person name="Rosso M.-N."/>
            <person name="Henrissat B."/>
            <person name="Hibbett D."/>
            <person name="Martinez A.T."/>
            <person name="Grigoriev I.V."/>
        </authorList>
    </citation>
    <scope>NUCLEOTIDE SEQUENCE</scope>
    <source>
        <strain evidence="3">AH 40177</strain>
    </source>
</reference>
<dbReference type="Pfam" id="PF08914">
    <property type="entry name" value="Myb_Rap1"/>
    <property type="match status" value="1"/>
</dbReference>
<keyword evidence="4" id="KW-1185">Reference proteome</keyword>
<dbReference type="CDD" id="cd11655">
    <property type="entry name" value="rap1_myb-like"/>
    <property type="match status" value="1"/>
</dbReference>
<dbReference type="OrthoDB" id="435460at2759"/>
<feature type="region of interest" description="Disordered" evidence="1">
    <location>
        <begin position="82"/>
        <end position="145"/>
    </location>
</feature>
<protein>
    <recommendedName>
        <fullName evidence="2">TERF2-interacting telomeric protein 1 Myb domain-containing protein</fullName>
    </recommendedName>
</protein>
<evidence type="ECO:0000256" key="1">
    <source>
        <dbReference type="SAM" id="MobiDB-lite"/>
    </source>
</evidence>
<dbReference type="SUPFAM" id="SSF46689">
    <property type="entry name" value="Homeodomain-like"/>
    <property type="match status" value="1"/>
</dbReference>
<feature type="region of interest" description="Disordered" evidence="1">
    <location>
        <begin position="167"/>
        <end position="197"/>
    </location>
</feature>
<feature type="region of interest" description="Disordered" evidence="1">
    <location>
        <begin position="212"/>
        <end position="248"/>
    </location>
</feature>
<dbReference type="AlphaFoldDB" id="A0A9P5Q987"/>
<evidence type="ECO:0000313" key="3">
    <source>
        <dbReference type="EMBL" id="KAF9077873.1"/>
    </source>
</evidence>